<dbReference type="AlphaFoldDB" id="A0A0M2NKZ2"/>
<evidence type="ECO:0000256" key="2">
    <source>
        <dbReference type="ARBA" id="ARBA00033753"/>
    </source>
</evidence>
<proteinExistence type="inferred from homology"/>
<comment type="caution">
    <text evidence="4">The sequence shown here is derived from an EMBL/GenBank/DDBJ whole genome shotgun (WGS) entry which is preliminary data.</text>
</comment>
<dbReference type="PROSITE" id="PS51668">
    <property type="entry name" value="TSAA_2"/>
    <property type="match status" value="1"/>
</dbReference>
<dbReference type="OrthoDB" id="9804309at2"/>
<dbReference type="InterPro" id="IPR040372">
    <property type="entry name" value="YaeB-like"/>
</dbReference>
<sequence length="158" mass="17762">MKQFTVKQIGTIRSAGEKQQIILNPRYVPALSGLDGFTHLQVLWWFSGSDNQKGRGSLTEASPYRHSPAMLGTFATRSPLRANPIALSAAQVIHIDYENALIDIAYIDAYDGSPVLDLKPYTPSLDRVETARVPGWCAHWPQSYEQSGDFDWESEFRF</sequence>
<dbReference type="Gene3D" id="2.40.30.70">
    <property type="entry name" value="YaeB-like"/>
    <property type="match status" value="1"/>
</dbReference>
<keyword evidence="1" id="KW-0949">S-adenosyl-L-methionine</keyword>
<dbReference type="CDD" id="cd09281">
    <property type="entry name" value="UPF0066"/>
    <property type="match status" value="1"/>
</dbReference>
<dbReference type="RefSeq" id="WP_046443350.1">
    <property type="nucleotide sequence ID" value="NZ_LAYJ01000088.1"/>
</dbReference>
<evidence type="ECO:0000256" key="1">
    <source>
        <dbReference type="ARBA" id="ARBA00022691"/>
    </source>
</evidence>
<evidence type="ECO:0000313" key="5">
    <source>
        <dbReference type="Proteomes" id="UP000034076"/>
    </source>
</evidence>
<dbReference type="Proteomes" id="UP000034076">
    <property type="component" value="Unassembled WGS sequence"/>
</dbReference>
<dbReference type="PATRIC" id="fig|270498.16.peg.925"/>
<organism evidence="4 5">
    <name type="scientific">Christensenella hongkongensis</name>
    <dbReference type="NCBI Taxonomy" id="270498"/>
    <lineage>
        <taxon>Bacteria</taxon>
        <taxon>Bacillati</taxon>
        <taxon>Bacillota</taxon>
        <taxon>Clostridia</taxon>
        <taxon>Christensenellales</taxon>
        <taxon>Christensenellaceae</taxon>
        <taxon>Christensenella</taxon>
    </lineage>
</organism>
<dbReference type="InterPro" id="IPR036413">
    <property type="entry name" value="YaeB-like_sf"/>
</dbReference>
<protein>
    <recommendedName>
        <fullName evidence="3">TsaA-like domain-containing protein</fullName>
    </recommendedName>
</protein>
<accession>A0A0M2NKZ2</accession>
<dbReference type="Pfam" id="PF01980">
    <property type="entry name" value="TrmO_N"/>
    <property type="match status" value="1"/>
</dbReference>
<dbReference type="EMBL" id="LAYJ01000088">
    <property type="protein sequence ID" value="KKI51097.1"/>
    <property type="molecule type" value="Genomic_DNA"/>
</dbReference>
<name>A0A0M2NKZ2_9FIRM</name>
<comment type="similarity">
    <text evidence="2">Belongs to the tRNA methyltransferase O family.</text>
</comment>
<feature type="domain" description="TsaA-like" evidence="3">
    <location>
        <begin position="6"/>
        <end position="130"/>
    </location>
</feature>
<dbReference type="SUPFAM" id="SSF118196">
    <property type="entry name" value="YaeB-like"/>
    <property type="match status" value="1"/>
</dbReference>
<dbReference type="InterPro" id="IPR036414">
    <property type="entry name" value="YaeB_N_sf"/>
</dbReference>
<keyword evidence="5" id="KW-1185">Reference proteome</keyword>
<reference evidence="4 5" key="1">
    <citation type="submission" date="2015-04" db="EMBL/GenBank/DDBJ databases">
        <title>Draft genome sequence of bacteremic isolate Catabacter hongkongensis type strain HKU16T.</title>
        <authorList>
            <person name="Lau S.K."/>
            <person name="Teng J.L."/>
            <person name="Huang Y."/>
            <person name="Curreem S.O."/>
            <person name="Tsui S.K."/>
            <person name="Woo P.C."/>
        </authorList>
    </citation>
    <scope>NUCLEOTIDE SEQUENCE [LARGE SCALE GENOMIC DNA]</scope>
    <source>
        <strain evidence="4 5">HKU16</strain>
    </source>
</reference>
<dbReference type="InterPro" id="IPR023370">
    <property type="entry name" value="TrmO-like_N"/>
</dbReference>
<evidence type="ECO:0000313" key="4">
    <source>
        <dbReference type="EMBL" id="KKI51097.1"/>
    </source>
</evidence>
<gene>
    <name evidence="4" type="ORF">CHK_1484</name>
</gene>
<dbReference type="PANTHER" id="PTHR12818">
    <property type="entry name" value="TRNA (ADENINE(37)-N6)-METHYLTRANSFERASE"/>
    <property type="match status" value="1"/>
</dbReference>
<dbReference type="PANTHER" id="PTHR12818:SF0">
    <property type="entry name" value="TRNA (ADENINE(37)-N6)-METHYLTRANSFERASE"/>
    <property type="match status" value="1"/>
</dbReference>
<dbReference type="STRING" id="270498.CHK_1484"/>
<evidence type="ECO:0000259" key="3">
    <source>
        <dbReference type="PROSITE" id="PS51668"/>
    </source>
</evidence>